<evidence type="ECO:0000313" key="7">
    <source>
        <dbReference type="EMBL" id="ROO25856.1"/>
    </source>
</evidence>
<dbReference type="EMBL" id="AYKG01000043">
    <property type="protein sequence ID" value="ROO25856.1"/>
    <property type="molecule type" value="Genomic_DNA"/>
</dbReference>
<dbReference type="Proteomes" id="UP000285310">
    <property type="component" value="Unassembled WGS sequence"/>
</dbReference>
<reference evidence="7 8" key="1">
    <citation type="submission" date="2013-10" db="EMBL/GenBank/DDBJ databases">
        <title>Salinisphaera japonica YTM-1 Genome Sequencing.</title>
        <authorList>
            <person name="Lai Q."/>
            <person name="Li C."/>
            <person name="Shao Z."/>
        </authorList>
    </citation>
    <scope>NUCLEOTIDE SEQUENCE [LARGE SCALE GENOMIC DNA]</scope>
    <source>
        <strain evidence="7 8">YTM-1</strain>
    </source>
</reference>
<keyword evidence="3 6" id="KW-0812">Transmembrane</keyword>
<dbReference type="AlphaFoldDB" id="A0A423PJS6"/>
<dbReference type="InterPro" id="IPR005598">
    <property type="entry name" value="ATP_synth_I"/>
</dbReference>
<protein>
    <recommendedName>
        <fullName evidence="9">ATP synthase subunit I</fullName>
    </recommendedName>
</protein>
<evidence type="ECO:0008006" key="9">
    <source>
        <dbReference type="Google" id="ProtNLM"/>
    </source>
</evidence>
<feature type="transmembrane region" description="Helical" evidence="6">
    <location>
        <begin position="33"/>
        <end position="54"/>
    </location>
</feature>
<dbReference type="Pfam" id="PF03899">
    <property type="entry name" value="ATP-synt_I"/>
    <property type="match status" value="1"/>
</dbReference>
<keyword evidence="8" id="KW-1185">Reference proteome</keyword>
<organism evidence="7 8">
    <name type="scientific">Salinisphaera japonica YTM-1</name>
    <dbReference type="NCBI Taxonomy" id="1209778"/>
    <lineage>
        <taxon>Bacteria</taxon>
        <taxon>Pseudomonadati</taxon>
        <taxon>Pseudomonadota</taxon>
        <taxon>Gammaproteobacteria</taxon>
        <taxon>Salinisphaerales</taxon>
        <taxon>Salinisphaeraceae</taxon>
        <taxon>Salinisphaera</taxon>
    </lineage>
</organism>
<keyword evidence="5 6" id="KW-0472">Membrane</keyword>
<evidence type="ECO:0000256" key="3">
    <source>
        <dbReference type="ARBA" id="ARBA00022692"/>
    </source>
</evidence>
<comment type="caution">
    <text evidence="7">The sequence shown here is derived from an EMBL/GenBank/DDBJ whole genome shotgun (WGS) entry which is preliminary data.</text>
</comment>
<dbReference type="OrthoDB" id="5625301at2"/>
<dbReference type="GO" id="GO:0005886">
    <property type="term" value="C:plasma membrane"/>
    <property type="evidence" value="ECO:0007669"/>
    <property type="project" value="UniProtKB-SubCell"/>
</dbReference>
<evidence type="ECO:0000256" key="2">
    <source>
        <dbReference type="ARBA" id="ARBA00022475"/>
    </source>
</evidence>
<feature type="transmembrane region" description="Helical" evidence="6">
    <location>
        <begin position="75"/>
        <end position="94"/>
    </location>
</feature>
<gene>
    <name evidence="7" type="ORF">SAJA_12225</name>
</gene>
<evidence type="ECO:0000256" key="5">
    <source>
        <dbReference type="ARBA" id="ARBA00023136"/>
    </source>
</evidence>
<dbReference type="InParanoid" id="A0A423PJS6"/>
<evidence type="ECO:0000313" key="8">
    <source>
        <dbReference type="Proteomes" id="UP000285310"/>
    </source>
</evidence>
<proteinExistence type="predicted"/>
<dbReference type="RefSeq" id="WP_123658922.1">
    <property type="nucleotide sequence ID" value="NZ_AYKG01000043.1"/>
</dbReference>
<evidence type="ECO:0000256" key="4">
    <source>
        <dbReference type="ARBA" id="ARBA00022989"/>
    </source>
</evidence>
<name>A0A423PJS6_9GAMM</name>
<sequence length="135" mass="14303">MKRHAVRNLLILQIVVVVIAAAVLFFVRADAPFAGLATLYGGAMALANTLLLAFRTRRASVEKSSPRSQAAGLMVGMIERLVVTLVGFALGMGWLGLDPISLLIGFAVAQLAYTAGGRSLREAAVGSATHQQRQR</sequence>
<comment type="subcellular location">
    <subcellularLocation>
        <location evidence="1">Cell membrane</location>
        <topology evidence="1">Multi-pass membrane protein</topology>
    </subcellularLocation>
</comment>
<keyword evidence="4 6" id="KW-1133">Transmembrane helix</keyword>
<evidence type="ECO:0000256" key="6">
    <source>
        <dbReference type="SAM" id="Phobius"/>
    </source>
</evidence>
<keyword evidence="2" id="KW-1003">Cell membrane</keyword>
<evidence type="ECO:0000256" key="1">
    <source>
        <dbReference type="ARBA" id="ARBA00004651"/>
    </source>
</evidence>
<accession>A0A423PJS6</accession>
<feature type="transmembrane region" description="Helical" evidence="6">
    <location>
        <begin position="9"/>
        <end position="27"/>
    </location>
</feature>